<organism evidence="1 2">
    <name type="scientific">Alkaliphilus oremlandii (strain OhILAs)</name>
    <name type="common">Clostridium oremlandii (strain OhILAs)</name>
    <dbReference type="NCBI Taxonomy" id="350688"/>
    <lineage>
        <taxon>Bacteria</taxon>
        <taxon>Bacillati</taxon>
        <taxon>Bacillota</taxon>
        <taxon>Clostridia</taxon>
        <taxon>Peptostreptococcales</taxon>
        <taxon>Natronincolaceae</taxon>
        <taxon>Alkaliphilus</taxon>
    </lineage>
</organism>
<accession>A8MEN2</accession>
<evidence type="ECO:0008006" key="3">
    <source>
        <dbReference type="Google" id="ProtNLM"/>
    </source>
</evidence>
<evidence type="ECO:0000313" key="1">
    <source>
        <dbReference type="EMBL" id="ABW18361.1"/>
    </source>
</evidence>
<dbReference type="eggNOG" id="ENOG5030Q8Y">
    <property type="taxonomic scope" value="Bacteria"/>
</dbReference>
<dbReference type="InterPro" id="IPR024211">
    <property type="entry name" value="DUF3841"/>
</dbReference>
<dbReference type="OrthoDB" id="1751953at2"/>
<dbReference type="AlphaFoldDB" id="A8MEN2"/>
<gene>
    <name evidence="1" type="ordered locus">Clos_0810</name>
</gene>
<dbReference type="RefSeq" id="WP_012158673.1">
    <property type="nucleotide sequence ID" value="NC_009922.1"/>
</dbReference>
<proteinExistence type="predicted"/>
<dbReference type="Proteomes" id="UP000000269">
    <property type="component" value="Chromosome"/>
</dbReference>
<dbReference type="EMBL" id="CP000853">
    <property type="protein sequence ID" value="ABW18361.1"/>
    <property type="molecule type" value="Genomic_DNA"/>
</dbReference>
<keyword evidence="2" id="KW-1185">Reference proteome</keyword>
<evidence type="ECO:0000313" key="2">
    <source>
        <dbReference type="Proteomes" id="UP000000269"/>
    </source>
</evidence>
<protein>
    <recommendedName>
        <fullName evidence="3">DUF3841 domain-containing protein</fullName>
    </recommendedName>
</protein>
<dbReference type="HOGENOM" id="CLU_099014_0_0_9"/>
<dbReference type="STRING" id="350688.Clos_0810"/>
<dbReference type="KEGG" id="aoe:Clos_0810"/>
<sequence length="191" mass="22743">MDHTDHKVRLYSAQSELVVKILERDGVCFSKKEYVIKKYEESAPIFIAAYDWFVTAAEKYLPKPKGAEYPYWAFLDKHSVDQPADSKSLELWIPLDEVLFFDMYDWNKVLCLQYIGETKADEEQFHQMIRDYGIRKESDIILTNFYPHLKRQVQDSWIRLFRHHENIKQGNTESVGSVQAGLWQLKKEWML</sequence>
<dbReference type="Pfam" id="PF12952">
    <property type="entry name" value="DUF3841"/>
    <property type="match status" value="1"/>
</dbReference>
<reference evidence="2" key="1">
    <citation type="submission" date="2007-10" db="EMBL/GenBank/DDBJ databases">
        <title>Complete genome of Alkaliphilus oremlandii OhILAs.</title>
        <authorList>
            <person name="Copeland A."/>
            <person name="Lucas S."/>
            <person name="Lapidus A."/>
            <person name="Barry K."/>
            <person name="Detter J.C."/>
            <person name="Glavina del Rio T."/>
            <person name="Hammon N."/>
            <person name="Israni S."/>
            <person name="Dalin E."/>
            <person name="Tice H."/>
            <person name="Pitluck S."/>
            <person name="Chain P."/>
            <person name="Malfatti S."/>
            <person name="Shin M."/>
            <person name="Vergez L."/>
            <person name="Schmutz J."/>
            <person name="Larimer F."/>
            <person name="Land M."/>
            <person name="Hauser L."/>
            <person name="Kyrpides N."/>
            <person name="Mikhailova N."/>
            <person name="Stolz J.F."/>
            <person name="Dawson A."/>
            <person name="Fisher E."/>
            <person name="Crable B."/>
            <person name="Perera E."/>
            <person name="Lisak J."/>
            <person name="Ranganathan M."/>
            <person name="Basu P."/>
            <person name="Richardson P."/>
        </authorList>
    </citation>
    <scope>NUCLEOTIDE SEQUENCE [LARGE SCALE GENOMIC DNA]</scope>
    <source>
        <strain evidence="2">OhILAs</strain>
    </source>
</reference>
<name>A8MEN2_ALKOO</name>